<feature type="transmembrane region" description="Helical" evidence="8">
    <location>
        <begin position="240"/>
        <end position="261"/>
    </location>
</feature>
<feature type="transmembrane region" description="Helical" evidence="8">
    <location>
        <begin position="414"/>
        <end position="432"/>
    </location>
</feature>
<evidence type="ECO:0000256" key="1">
    <source>
        <dbReference type="ARBA" id="ARBA00004651"/>
    </source>
</evidence>
<evidence type="ECO:0000313" key="10">
    <source>
        <dbReference type="Proteomes" id="UP001157017"/>
    </source>
</evidence>
<feature type="transmembrane region" description="Helical" evidence="8">
    <location>
        <begin position="106"/>
        <end position="124"/>
    </location>
</feature>
<feature type="transmembrane region" description="Helical" evidence="8">
    <location>
        <begin position="136"/>
        <end position="156"/>
    </location>
</feature>
<protein>
    <submittedName>
        <fullName evidence="9">Membrane protein</fullName>
    </submittedName>
</protein>
<keyword evidence="6 8" id="KW-0472">Membrane</keyword>
<feature type="transmembrane region" description="Helical" evidence="8">
    <location>
        <begin position="312"/>
        <end position="336"/>
    </location>
</feature>
<keyword evidence="4 8" id="KW-0812">Transmembrane</keyword>
<feature type="transmembrane region" description="Helical" evidence="8">
    <location>
        <begin position="205"/>
        <end position="233"/>
    </location>
</feature>
<evidence type="ECO:0000256" key="7">
    <source>
        <dbReference type="ARBA" id="ARBA00024033"/>
    </source>
</evidence>
<feature type="transmembrane region" description="Helical" evidence="8">
    <location>
        <begin position="343"/>
        <end position="363"/>
    </location>
</feature>
<gene>
    <name evidence="9" type="ORF">GCM10025868_23520</name>
</gene>
<name>A0ABQ6JFW9_9ACTN</name>
<reference evidence="10" key="1">
    <citation type="journal article" date="2019" name="Int. J. Syst. Evol. Microbiol.">
        <title>The Global Catalogue of Microorganisms (GCM) 10K type strain sequencing project: providing services to taxonomists for standard genome sequencing and annotation.</title>
        <authorList>
            <consortium name="The Broad Institute Genomics Platform"/>
            <consortium name="The Broad Institute Genome Sequencing Center for Infectious Disease"/>
            <person name="Wu L."/>
            <person name="Ma J."/>
        </authorList>
    </citation>
    <scope>NUCLEOTIDE SEQUENCE [LARGE SCALE GENOMIC DNA]</scope>
    <source>
        <strain evidence="10">NBRC 108730</strain>
    </source>
</reference>
<dbReference type="Pfam" id="PF09594">
    <property type="entry name" value="GT87"/>
    <property type="match status" value="1"/>
</dbReference>
<accession>A0ABQ6JFW9</accession>
<dbReference type="InterPro" id="IPR016570">
    <property type="entry name" value="UCP010361"/>
</dbReference>
<evidence type="ECO:0000256" key="4">
    <source>
        <dbReference type="ARBA" id="ARBA00022692"/>
    </source>
</evidence>
<feature type="transmembrane region" description="Helical" evidence="8">
    <location>
        <begin position="38"/>
        <end position="58"/>
    </location>
</feature>
<comment type="caution">
    <text evidence="9">The sequence shown here is derived from an EMBL/GenBank/DDBJ whole genome shotgun (WGS) entry which is preliminary data.</text>
</comment>
<dbReference type="Proteomes" id="UP001157017">
    <property type="component" value="Unassembled WGS sequence"/>
</dbReference>
<comment type="subcellular location">
    <subcellularLocation>
        <location evidence="1">Cell membrane</location>
        <topology evidence="1">Multi-pass membrane protein</topology>
    </subcellularLocation>
</comment>
<dbReference type="EMBL" id="BSUZ01000001">
    <property type="protein sequence ID" value="GMA87102.1"/>
    <property type="molecule type" value="Genomic_DNA"/>
</dbReference>
<keyword evidence="3" id="KW-0808">Transferase</keyword>
<feature type="transmembrane region" description="Helical" evidence="8">
    <location>
        <begin position="168"/>
        <end position="199"/>
    </location>
</feature>
<keyword evidence="2" id="KW-1003">Cell membrane</keyword>
<evidence type="ECO:0000313" key="9">
    <source>
        <dbReference type="EMBL" id="GMA87102.1"/>
    </source>
</evidence>
<evidence type="ECO:0000256" key="6">
    <source>
        <dbReference type="ARBA" id="ARBA00023136"/>
    </source>
</evidence>
<keyword evidence="5 8" id="KW-1133">Transmembrane helix</keyword>
<feature type="transmembrane region" description="Helical" evidence="8">
    <location>
        <begin position="383"/>
        <end position="402"/>
    </location>
</feature>
<organism evidence="9 10">
    <name type="scientific">Angustibacter aerolatus</name>
    <dbReference type="NCBI Taxonomy" id="1162965"/>
    <lineage>
        <taxon>Bacteria</taxon>
        <taxon>Bacillati</taxon>
        <taxon>Actinomycetota</taxon>
        <taxon>Actinomycetes</taxon>
        <taxon>Kineosporiales</taxon>
        <taxon>Kineosporiaceae</taxon>
    </lineage>
</organism>
<evidence type="ECO:0000256" key="8">
    <source>
        <dbReference type="SAM" id="Phobius"/>
    </source>
</evidence>
<proteinExistence type="inferred from homology"/>
<evidence type="ECO:0000256" key="2">
    <source>
        <dbReference type="ARBA" id="ARBA00022475"/>
    </source>
</evidence>
<keyword evidence="10" id="KW-1185">Reference proteome</keyword>
<dbReference type="InterPro" id="IPR018584">
    <property type="entry name" value="GT87"/>
</dbReference>
<evidence type="ECO:0000256" key="3">
    <source>
        <dbReference type="ARBA" id="ARBA00022679"/>
    </source>
</evidence>
<comment type="similarity">
    <text evidence="7">Belongs to the glycosyltransferase 87 family.</text>
</comment>
<dbReference type="PIRSF" id="PIRSF010361">
    <property type="entry name" value="UCP010361"/>
    <property type="match status" value="1"/>
</dbReference>
<sequence length="471" mass="49858">MDPVVTVAPSREDPFVERLSAAVGGPAGDHRAPGRSGWWTAVRVLIAVAMVALALGVVEKQHCRAQGWTTPDQFFHACYSDLPIVYQSAGLADGVTPYVDAADGGYLAQPVLTGLAMWAVAQVVPDGTQPQQARWYFDLSTLLIAVLLAVLVWCVLRSAGRRRPWDAAIVAASPLVALSALVSLDLLGVTLAAAGLLAWARRRPLLAGVLLGLATTARTYPAVLLVVLGLLALRAGQVRVWARTLAAAAVTVAAVLLPWLVLNRDGVTSVYHGWADSPAGYGSLWLLPQTLLADPRPRWVQSLGLGPTSLSAGAATTLAVLGLALALVAGLLLALAGTRRPRVAQVAFVVLAIVVVTGKAWPVQGSLWLLPLAALAHPRWRDQVVWLATEVVYFVAVWLYVAAASDSDRALPPAWYAAVSLLRVLGLAWLVWCVVRDVLRPELDVVRADGTDDPLGGPLEDAGDALLVRFG</sequence>
<evidence type="ECO:0000256" key="5">
    <source>
        <dbReference type="ARBA" id="ARBA00022989"/>
    </source>
</evidence>